<protein>
    <submittedName>
        <fullName evidence="1">Uncharacterized protein</fullName>
    </submittedName>
</protein>
<name>A0ACC0KR08_CHOFU</name>
<comment type="caution">
    <text evidence="1">The sequence shown here is derived from an EMBL/GenBank/DDBJ whole genome shotgun (WGS) entry which is preliminary data.</text>
</comment>
<proteinExistence type="predicted"/>
<reference evidence="1 2" key="1">
    <citation type="journal article" date="2022" name="Genome Biol. Evol.">
        <title>The Spruce Budworm Genome: Reconstructing the Evolutionary History of Antifreeze Proteins.</title>
        <authorList>
            <person name="Beliveau C."/>
            <person name="Gagne P."/>
            <person name="Picq S."/>
            <person name="Vernygora O."/>
            <person name="Keeling C.I."/>
            <person name="Pinkney K."/>
            <person name="Doucet D."/>
            <person name="Wen F."/>
            <person name="Johnston J.S."/>
            <person name="Maaroufi H."/>
            <person name="Boyle B."/>
            <person name="Laroche J."/>
            <person name="Dewar K."/>
            <person name="Juretic N."/>
            <person name="Blackburn G."/>
            <person name="Nisole A."/>
            <person name="Brunet B."/>
            <person name="Brandao M."/>
            <person name="Lumley L."/>
            <person name="Duan J."/>
            <person name="Quan G."/>
            <person name="Lucarotti C.J."/>
            <person name="Roe A.D."/>
            <person name="Sperling F.A.H."/>
            <person name="Levesque R.C."/>
            <person name="Cusson M."/>
        </authorList>
    </citation>
    <scope>NUCLEOTIDE SEQUENCE [LARGE SCALE GENOMIC DNA]</scope>
    <source>
        <strain evidence="1">Glfc:IPQL:Cfum</strain>
    </source>
</reference>
<evidence type="ECO:0000313" key="2">
    <source>
        <dbReference type="Proteomes" id="UP001064048"/>
    </source>
</evidence>
<dbReference type="Proteomes" id="UP001064048">
    <property type="component" value="Chromosome 18"/>
</dbReference>
<sequence length="95" mass="9682">MGAKFNELCRGCDSDSESSGSPCAACADLYRAPLAAGPALGPAPAPPTRLRRRPPAAAGGAATTRPQSDDLCVHHEMRGRPASSHVITGSLSTIL</sequence>
<gene>
    <name evidence="1" type="ORF">MSG28_011326</name>
</gene>
<accession>A0ACC0KR08</accession>
<evidence type="ECO:0000313" key="1">
    <source>
        <dbReference type="EMBL" id="KAI8439031.1"/>
    </source>
</evidence>
<keyword evidence="2" id="KW-1185">Reference proteome</keyword>
<dbReference type="EMBL" id="CM046118">
    <property type="protein sequence ID" value="KAI8439031.1"/>
    <property type="molecule type" value="Genomic_DNA"/>
</dbReference>
<organism evidence="1 2">
    <name type="scientific">Choristoneura fumiferana</name>
    <name type="common">Spruce budworm moth</name>
    <name type="synonym">Archips fumiferana</name>
    <dbReference type="NCBI Taxonomy" id="7141"/>
    <lineage>
        <taxon>Eukaryota</taxon>
        <taxon>Metazoa</taxon>
        <taxon>Ecdysozoa</taxon>
        <taxon>Arthropoda</taxon>
        <taxon>Hexapoda</taxon>
        <taxon>Insecta</taxon>
        <taxon>Pterygota</taxon>
        <taxon>Neoptera</taxon>
        <taxon>Endopterygota</taxon>
        <taxon>Lepidoptera</taxon>
        <taxon>Glossata</taxon>
        <taxon>Ditrysia</taxon>
        <taxon>Tortricoidea</taxon>
        <taxon>Tortricidae</taxon>
        <taxon>Tortricinae</taxon>
        <taxon>Choristoneura</taxon>
    </lineage>
</organism>